<protein>
    <submittedName>
        <fullName evidence="2">Uncharacterized protein</fullName>
    </submittedName>
</protein>
<evidence type="ECO:0000313" key="3">
    <source>
        <dbReference type="Proteomes" id="UP000270094"/>
    </source>
</evidence>
<organism evidence="2 3">
    <name type="scientific">Strongylus vulgaris</name>
    <name type="common">Blood worm</name>
    <dbReference type="NCBI Taxonomy" id="40348"/>
    <lineage>
        <taxon>Eukaryota</taxon>
        <taxon>Metazoa</taxon>
        <taxon>Ecdysozoa</taxon>
        <taxon>Nematoda</taxon>
        <taxon>Chromadorea</taxon>
        <taxon>Rhabditida</taxon>
        <taxon>Rhabditina</taxon>
        <taxon>Rhabditomorpha</taxon>
        <taxon>Strongyloidea</taxon>
        <taxon>Strongylidae</taxon>
        <taxon>Strongylus</taxon>
    </lineage>
</organism>
<dbReference type="EMBL" id="UYYB01130794">
    <property type="protein sequence ID" value="VDM84521.1"/>
    <property type="molecule type" value="Genomic_DNA"/>
</dbReference>
<reference evidence="2 3" key="1">
    <citation type="submission" date="2018-11" db="EMBL/GenBank/DDBJ databases">
        <authorList>
            <consortium name="Pathogen Informatics"/>
        </authorList>
    </citation>
    <scope>NUCLEOTIDE SEQUENCE [LARGE SCALE GENOMIC DNA]</scope>
</reference>
<proteinExistence type="predicted"/>
<accession>A0A3P7JFS0</accession>
<dbReference type="AlphaFoldDB" id="A0A3P7JFS0"/>
<dbReference type="Proteomes" id="UP000270094">
    <property type="component" value="Unassembled WGS sequence"/>
</dbReference>
<dbReference type="OrthoDB" id="10461010at2759"/>
<sequence>MKTLKRKFPLPEEEKPKLKSNKNVKSAAKLRSLEEEAAKLVPWTLDLDDEGSSSDLEKETKSLKISDIATPSNKKLIGSSSDEMNSENSDEEKETDTIATDEDTGSGKEEDMEVNELPTTSKEEEEEEDYQKEFKVLGQTEFEPLKKINVTTSWVSNATLFPAEIIKENLADLSCVGGLPEPIAKIVKKKIDSWFPVQVSNFKSAALQHVPC</sequence>
<gene>
    <name evidence="2" type="ORF">SVUK_LOCUS19519</name>
</gene>
<feature type="compositionally biased region" description="Acidic residues" evidence="1">
    <location>
        <begin position="84"/>
        <end position="114"/>
    </location>
</feature>
<feature type="compositionally biased region" description="Basic and acidic residues" evidence="1">
    <location>
        <begin position="55"/>
        <end position="64"/>
    </location>
</feature>
<feature type="region of interest" description="Disordered" evidence="1">
    <location>
        <begin position="1"/>
        <end position="129"/>
    </location>
</feature>
<name>A0A3P7JFS0_STRVU</name>
<evidence type="ECO:0000313" key="2">
    <source>
        <dbReference type="EMBL" id="VDM84521.1"/>
    </source>
</evidence>
<keyword evidence="3" id="KW-1185">Reference proteome</keyword>
<evidence type="ECO:0000256" key="1">
    <source>
        <dbReference type="SAM" id="MobiDB-lite"/>
    </source>
</evidence>